<accession>A0A410WAR8</accession>
<keyword evidence="2" id="KW-1133">Transmembrane helix</keyword>
<dbReference type="NCBIfam" id="TIGR03919">
    <property type="entry name" value="T7SS_EccB"/>
    <property type="match status" value="1"/>
</dbReference>
<dbReference type="OrthoDB" id="3847604at2"/>
<dbReference type="PANTHER" id="PTHR40765">
    <property type="entry name" value="ESX-2 SECRETION SYSTEM ATPASE ECCB2"/>
    <property type="match status" value="1"/>
</dbReference>
<keyword evidence="4" id="KW-1185">Reference proteome</keyword>
<dbReference type="GO" id="GO:0005576">
    <property type="term" value="C:extracellular region"/>
    <property type="evidence" value="ECO:0007669"/>
    <property type="project" value="TreeGrafter"/>
</dbReference>
<dbReference type="InterPro" id="IPR044857">
    <property type="entry name" value="T7SS_EccB_R1"/>
</dbReference>
<keyword evidence="2" id="KW-0812">Transmembrane</keyword>
<organism evidence="3 4">
    <name type="scientific">Corynebacterium pelargi</name>
    <dbReference type="NCBI Taxonomy" id="1471400"/>
    <lineage>
        <taxon>Bacteria</taxon>
        <taxon>Bacillati</taxon>
        <taxon>Actinomycetota</taxon>
        <taxon>Actinomycetes</taxon>
        <taxon>Mycobacteriales</taxon>
        <taxon>Corynebacteriaceae</taxon>
        <taxon>Corynebacterium</taxon>
    </lineage>
</organism>
<evidence type="ECO:0000313" key="4">
    <source>
        <dbReference type="Proteomes" id="UP000288929"/>
    </source>
</evidence>
<dbReference type="Gene3D" id="3.30.2390.20">
    <property type="entry name" value="Type VII secretion system EccB, repeat 1 domain"/>
    <property type="match status" value="1"/>
</dbReference>
<evidence type="ECO:0000256" key="2">
    <source>
        <dbReference type="SAM" id="Phobius"/>
    </source>
</evidence>
<evidence type="ECO:0000256" key="1">
    <source>
        <dbReference type="SAM" id="MobiDB-lite"/>
    </source>
</evidence>
<evidence type="ECO:0000313" key="3">
    <source>
        <dbReference type="EMBL" id="QAU53062.1"/>
    </source>
</evidence>
<dbReference type="Pfam" id="PF05108">
    <property type="entry name" value="T7SS_ESX1_EccB"/>
    <property type="match status" value="2"/>
</dbReference>
<name>A0A410WAR8_9CORY</name>
<reference evidence="3 4" key="1">
    <citation type="submission" date="2019-01" db="EMBL/GenBank/DDBJ databases">
        <authorList>
            <person name="Ruckert C."/>
            <person name="Busche T."/>
            <person name="Kalinowski J."/>
        </authorList>
    </citation>
    <scope>NUCLEOTIDE SEQUENCE [LARGE SCALE GENOMIC DNA]</scope>
    <source>
        <strain evidence="3 4">136/3</strain>
    </source>
</reference>
<dbReference type="KEGG" id="cpeg:CPELA_09035"/>
<dbReference type="PANTHER" id="PTHR40765:SF2">
    <property type="entry name" value="ESX-2 SECRETION SYSTEM ATPASE ECCB2"/>
    <property type="match status" value="1"/>
</dbReference>
<dbReference type="RefSeq" id="WP_128890424.1">
    <property type="nucleotide sequence ID" value="NZ_BMCX01000002.1"/>
</dbReference>
<dbReference type="InterPro" id="IPR007795">
    <property type="entry name" value="T7SS_EccB"/>
</dbReference>
<dbReference type="EMBL" id="CP035299">
    <property type="protein sequence ID" value="QAU53062.1"/>
    <property type="molecule type" value="Genomic_DNA"/>
</dbReference>
<protein>
    <submittedName>
        <fullName evidence="3">ESX-1 secretion system protein eccB1</fullName>
    </submittedName>
</protein>
<feature type="region of interest" description="Disordered" evidence="1">
    <location>
        <begin position="427"/>
        <end position="487"/>
    </location>
</feature>
<feature type="transmembrane region" description="Helical" evidence="2">
    <location>
        <begin position="46"/>
        <end position="67"/>
    </location>
</feature>
<gene>
    <name evidence="3" type="primary">eccB1</name>
    <name evidence="3" type="ORF">CPELA_09035</name>
</gene>
<proteinExistence type="predicted"/>
<dbReference type="Proteomes" id="UP000288929">
    <property type="component" value="Chromosome"/>
</dbReference>
<keyword evidence="2" id="KW-0472">Membrane</keyword>
<dbReference type="AlphaFoldDB" id="A0A410WAR8"/>
<feature type="compositionally biased region" description="Low complexity" evidence="1">
    <location>
        <begin position="460"/>
        <end position="474"/>
    </location>
</feature>
<feature type="compositionally biased region" description="Basic and acidic residues" evidence="1">
    <location>
        <begin position="476"/>
        <end position="487"/>
    </location>
</feature>
<sequence>MAQPPMRPTTKAQVSGHKFLSRRLELGVALGDERMLHDPLGKRRKAVAAGLAISILLCVGSAALAWLKPEPDPGDAPILKAQSGQLLVREEQVLHPVANLASARLLVGEPAHPIKAGDQILRQTPIAAPVGIVDAPGILSDQPVEQPSWSLCTTQGPNTPSSGIPRIPGAVEHIVLGQEQVPSLEKSKGILAAVGAQEWIISHNQRLLLPAEDTPEGRAIRRQMNIDHSTARWRPPEDVLNAIAEAPPVPQWHGDILQAEDQAWLSLPQGIIALTPLQRDILLDLGNNLKTLGRTELTQRSDAQRSIDLPERTVEWIDPAAQPICIQTQWQQGEFEHHVGVAALSAEQLLAQAVALPGTSVATHAHTFGTAIGVRTINGTHVIGESGLRHKISDANYQALGLAAPVMMPWVLLRLLPEGSELSAKAAGRSFVEPTTPQSQERAPKLHNPAPGEPAKEDSAQGAQEAPEQQGQSEAPEDKEPPQDSEG</sequence>